<reference evidence="3 4" key="2">
    <citation type="submission" date="2019-09" db="EMBL/GenBank/DDBJ databases">
        <authorList>
            <person name="Jin C."/>
        </authorList>
    </citation>
    <scope>NUCLEOTIDE SEQUENCE [LARGE SCALE GENOMIC DNA]</scope>
    <source>
        <strain evidence="3 4">BN140002</strain>
    </source>
</reference>
<dbReference type="OrthoDB" id="7273817at2"/>
<name>A0A5B2VZD0_9HYPH</name>
<comment type="caution">
    <text evidence="3">The sequence shown here is derived from an EMBL/GenBank/DDBJ whole genome shotgun (WGS) entry which is preliminary data.</text>
</comment>
<feature type="domain" description="Cupin type-2" evidence="2">
    <location>
        <begin position="95"/>
        <end position="160"/>
    </location>
</feature>
<dbReference type="InterPro" id="IPR013096">
    <property type="entry name" value="Cupin_2"/>
</dbReference>
<evidence type="ECO:0000313" key="4">
    <source>
        <dbReference type="Proteomes" id="UP000323142"/>
    </source>
</evidence>
<sequence>MTVPEGEGHKRQHTPAHENSRIPQAADAAGGGRAQTIGRSTEVNMKPALAPLLLGALAVPAHAQQGTARPDLPVLKEVTTEFPKDREIEARVLTATVQPGTTSPWHTHSAPVVVYVLEGTFTLELKDREAVHRKAGEALLEPVNVAMRAANHGAVPAKVVIFQASPPHAAFLDPVK</sequence>
<dbReference type="InterPro" id="IPR014710">
    <property type="entry name" value="RmlC-like_jellyroll"/>
</dbReference>
<evidence type="ECO:0000313" key="3">
    <source>
        <dbReference type="EMBL" id="KAA2244028.1"/>
    </source>
</evidence>
<dbReference type="Proteomes" id="UP000323142">
    <property type="component" value="Unassembled WGS sequence"/>
</dbReference>
<feature type="region of interest" description="Disordered" evidence="1">
    <location>
        <begin position="1"/>
        <end position="34"/>
    </location>
</feature>
<keyword evidence="4" id="KW-1185">Reference proteome</keyword>
<dbReference type="AlphaFoldDB" id="A0A5B2VZD0"/>
<accession>A0A5B2VZD0</accession>
<dbReference type="EMBL" id="VUOA01000005">
    <property type="protein sequence ID" value="KAA2244028.1"/>
    <property type="molecule type" value="Genomic_DNA"/>
</dbReference>
<gene>
    <name evidence="3" type="ORF">F0L46_01935</name>
</gene>
<dbReference type="SUPFAM" id="SSF51182">
    <property type="entry name" value="RmlC-like cupins"/>
    <property type="match status" value="1"/>
</dbReference>
<evidence type="ECO:0000256" key="1">
    <source>
        <dbReference type="SAM" id="MobiDB-lite"/>
    </source>
</evidence>
<organism evidence="3 4">
    <name type="scientific">Salinarimonas soli</name>
    <dbReference type="NCBI Taxonomy" id="1638099"/>
    <lineage>
        <taxon>Bacteria</taxon>
        <taxon>Pseudomonadati</taxon>
        <taxon>Pseudomonadota</taxon>
        <taxon>Alphaproteobacteria</taxon>
        <taxon>Hyphomicrobiales</taxon>
        <taxon>Salinarimonadaceae</taxon>
        <taxon>Salinarimonas</taxon>
    </lineage>
</organism>
<evidence type="ECO:0000259" key="2">
    <source>
        <dbReference type="Pfam" id="PF07883"/>
    </source>
</evidence>
<proteinExistence type="predicted"/>
<dbReference type="Gene3D" id="2.60.120.10">
    <property type="entry name" value="Jelly Rolls"/>
    <property type="match status" value="1"/>
</dbReference>
<reference evidence="3 4" key="1">
    <citation type="submission" date="2019-09" db="EMBL/GenBank/DDBJ databases">
        <title>Salinarimonas rosea gen. nov., sp. nov., a new member of the a-2 subgroup of the Proteobacteria.</title>
        <authorList>
            <person name="Liu J."/>
        </authorList>
    </citation>
    <scope>NUCLEOTIDE SEQUENCE [LARGE SCALE GENOMIC DNA]</scope>
    <source>
        <strain evidence="3 4">BN140002</strain>
    </source>
</reference>
<dbReference type="InterPro" id="IPR011051">
    <property type="entry name" value="RmlC_Cupin_sf"/>
</dbReference>
<protein>
    <submittedName>
        <fullName evidence="3">Cupin domain-containing protein</fullName>
    </submittedName>
</protein>
<dbReference type="RefSeq" id="WP_149815340.1">
    <property type="nucleotide sequence ID" value="NZ_VUOA01000005.1"/>
</dbReference>
<dbReference type="Pfam" id="PF07883">
    <property type="entry name" value="Cupin_2"/>
    <property type="match status" value="1"/>
</dbReference>